<sequence>MATAGYTRPQNH</sequence>
<feature type="non-terminal residue" evidence="1">
    <location>
        <position position="12"/>
    </location>
</feature>
<protein>
    <submittedName>
        <fullName evidence="1">Uncharacterized protein</fullName>
    </submittedName>
</protein>
<dbReference type="Proteomes" id="UP000663889">
    <property type="component" value="Unassembled WGS sequence"/>
</dbReference>
<name>A0A815YF05_9BILA</name>
<comment type="caution">
    <text evidence="1">The sequence shown here is derived from an EMBL/GenBank/DDBJ whole genome shotgun (WGS) entry which is preliminary data.</text>
</comment>
<dbReference type="EMBL" id="CAJNOU010015035">
    <property type="protein sequence ID" value="CAF1570780.1"/>
    <property type="molecule type" value="Genomic_DNA"/>
</dbReference>
<proteinExistence type="predicted"/>
<evidence type="ECO:0000313" key="2">
    <source>
        <dbReference type="Proteomes" id="UP000663889"/>
    </source>
</evidence>
<organism evidence="1 2">
    <name type="scientific">Rotaria sordida</name>
    <dbReference type="NCBI Taxonomy" id="392033"/>
    <lineage>
        <taxon>Eukaryota</taxon>
        <taxon>Metazoa</taxon>
        <taxon>Spiralia</taxon>
        <taxon>Gnathifera</taxon>
        <taxon>Rotifera</taxon>
        <taxon>Eurotatoria</taxon>
        <taxon>Bdelloidea</taxon>
        <taxon>Philodinida</taxon>
        <taxon>Philodinidae</taxon>
        <taxon>Rotaria</taxon>
    </lineage>
</organism>
<evidence type="ECO:0000313" key="1">
    <source>
        <dbReference type="EMBL" id="CAF1570780.1"/>
    </source>
</evidence>
<accession>A0A815YF05</accession>
<reference evidence="1" key="1">
    <citation type="submission" date="2021-02" db="EMBL/GenBank/DDBJ databases">
        <authorList>
            <person name="Nowell W R."/>
        </authorList>
    </citation>
    <scope>NUCLEOTIDE SEQUENCE</scope>
</reference>
<gene>
    <name evidence="1" type="ORF">SEV965_LOCUS39572</name>
</gene>